<dbReference type="InterPro" id="IPR001232">
    <property type="entry name" value="SKP1-like"/>
</dbReference>
<evidence type="ECO:0000256" key="4">
    <source>
        <dbReference type="SAM" id="Phobius"/>
    </source>
</evidence>
<dbReference type="InterPro" id="IPR011333">
    <property type="entry name" value="SKP1/BTB/POZ_sf"/>
</dbReference>
<keyword evidence="7" id="KW-0418">Kinase</keyword>
<dbReference type="SUPFAM" id="SSF54695">
    <property type="entry name" value="POZ domain"/>
    <property type="match status" value="1"/>
</dbReference>
<dbReference type="InterPro" id="IPR016897">
    <property type="entry name" value="SKP1"/>
</dbReference>
<proteinExistence type="inferred from homology"/>
<evidence type="ECO:0000256" key="3">
    <source>
        <dbReference type="ARBA" id="ARBA00022786"/>
    </source>
</evidence>
<keyword evidence="4" id="KW-1133">Transmembrane helix</keyword>
<evidence type="ECO:0000313" key="7">
    <source>
        <dbReference type="EMBL" id="OTG05542.1"/>
    </source>
</evidence>
<keyword evidence="4" id="KW-0472">Membrane</keyword>
<evidence type="ECO:0000313" key="8">
    <source>
        <dbReference type="Proteomes" id="UP000215914"/>
    </source>
</evidence>
<organism evidence="7 8">
    <name type="scientific">Helianthus annuus</name>
    <name type="common">Common sunflower</name>
    <dbReference type="NCBI Taxonomy" id="4232"/>
    <lineage>
        <taxon>Eukaryota</taxon>
        <taxon>Viridiplantae</taxon>
        <taxon>Streptophyta</taxon>
        <taxon>Embryophyta</taxon>
        <taxon>Tracheophyta</taxon>
        <taxon>Spermatophyta</taxon>
        <taxon>Magnoliopsida</taxon>
        <taxon>eudicotyledons</taxon>
        <taxon>Gunneridae</taxon>
        <taxon>Pentapetalae</taxon>
        <taxon>asterids</taxon>
        <taxon>campanulids</taxon>
        <taxon>Asterales</taxon>
        <taxon>Asteraceae</taxon>
        <taxon>Asteroideae</taxon>
        <taxon>Heliantheae alliance</taxon>
        <taxon>Heliantheae</taxon>
        <taxon>Helianthus</taxon>
    </lineage>
</organism>
<gene>
    <name evidence="7" type="ORF">HannXRQ_Chr12g0374701</name>
    <name evidence="6" type="ORF">HanXRQr2_Chr12g0548731</name>
</gene>
<evidence type="ECO:0000259" key="5">
    <source>
        <dbReference type="Pfam" id="PF03931"/>
    </source>
</evidence>
<dbReference type="InParanoid" id="A0A251T4F8"/>
<dbReference type="GO" id="GO:0016301">
    <property type="term" value="F:kinase activity"/>
    <property type="evidence" value="ECO:0007669"/>
    <property type="project" value="UniProtKB-KW"/>
</dbReference>
<dbReference type="Gramene" id="mRNA:HanXRQr2_Chr12g0548731">
    <property type="protein sequence ID" value="CDS:HanXRQr2_Chr12g0548731.1"/>
    <property type="gene ID" value="HanXRQr2_Chr12g0548731"/>
</dbReference>
<dbReference type="EMBL" id="CM007901">
    <property type="protein sequence ID" value="OTG05542.1"/>
    <property type="molecule type" value="Genomic_DNA"/>
</dbReference>
<evidence type="ECO:0000256" key="2">
    <source>
        <dbReference type="ARBA" id="ARBA00009993"/>
    </source>
</evidence>
<dbReference type="AlphaFoldDB" id="A0A251T4F8"/>
<comment type="pathway">
    <text evidence="1">Protein modification; protein ubiquitination.</text>
</comment>
<keyword evidence="4" id="KW-0812">Transmembrane</keyword>
<dbReference type="GO" id="GO:0006511">
    <property type="term" value="P:ubiquitin-dependent protein catabolic process"/>
    <property type="evidence" value="ECO:0007669"/>
    <property type="project" value="InterPro"/>
</dbReference>
<dbReference type="EMBL" id="MNCJ02000327">
    <property type="protein sequence ID" value="KAF5778542.1"/>
    <property type="molecule type" value="Genomic_DNA"/>
</dbReference>
<comment type="similarity">
    <text evidence="2">Belongs to the SKP1 family.</text>
</comment>
<evidence type="ECO:0000256" key="1">
    <source>
        <dbReference type="ARBA" id="ARBA00004906"/>
    </source>
</evidence>
<accession>A0A251T4F8</accession>
<dbReference type="GO" id="GO:0016567">
    <property type="term" value="P:protein ubiquitination"/>
    <property type="evidence" value="ECO:0007669"/>
    <property type="project" value="UniProtKB-UniPathway"/>
</dbReference>
<dbReference type="Gene3D" id="3.30.710.10">
    <property type="entry name" value="Potassium Channel Kv1.1, Chain A"/>
    <property type="match status" value="1"/>
</dbReference>
<dbReference type="SMART" id="SM00512">
    <property type="entry name" value="Skp1"/>
    <property type="match status" value="1"/>
</dbReference>
<sequence length="165" mass="19070">MFLNFVHLHSLLFISITIFLLTISSRPIITDKELNIISIPFAKNVTLMSSDGYKFEVRLQVALQSEMMMQMIIDGGLSDEMVLSFPNITGETMSKVLENCNKHLYHESARNNITTVDEMRAFDAQFVDVHYETLFNLFRVCFTVFLSFSRNPLKLDQQRFKGSKI</sequence>
<reference evidence="6" key="3">
    <citation type="submission" date="2020-06" db="EMBL/GenBank/DDBJ databases">
        <title>Helianthus annuus Genome sequencing and assembly Release 2.</title>
        <authorList>
            <person name="Gouzy J."/>
            <person name="Langlade N."/>
            <person name="Munos S."/>
        </authorList>
    </citation>
    <scope>NUCLEOTIDE SEQUENCE</scope>
    <source>
        <tissue evidence="6">Leaves</tissue>
    </source>
</reference>
<reference evidence="6 8" key="1">
    <citation type="journal article" date="2017" name="Nature">
        <title>The sunflower genome provides insights into oil metabolism, flowering and Asterid evolution.</title>
        <authorList>
            <person name="Badouin H."/>
            <person name="Gouzy J."/>
            <person name="Grassa C.J."/>
            <person name="Murat F."/>
            <person name="Staton S.E."/>
            <person name="Cottret L."/>
            <person name="Lelandais-Briere C."/>
            <person name="Owens G.L."/>
            <person name="Carrere S."/>
            <person name="Mayjonade B."/>
            <person name="Legrand L."/>
            <person name="Gill N."/>
            <person name="Kane N.C."/>
            <person name="Bowers J.E."/>
            <person name="Hubner S."/>
            <person name="Bellec A."/>
            <person name="Berard A."/>
            <person name="Berges H."/>
            <person name="Blanchet N."/>
            <person name="Boniface M.C."/>
            <person name="Brunel D."/>
            <person name="Catrice O."/>
            <person name="Chaidir N."/>
            <person name="Claudel C."/>
            <person name="Donnadieu C."/>
            <person name="Faraut T."/>
            <person name="Fievet G."/>
            <person name="Helmstetter N."/>
            <person name="King M."/>
            <person name="Knapp S.J."/>
            <person name="Lai Z."/>
            <person name="Le Paslier M.C."/>
            <person name="Lippi Y."/>
            <person name="Lorenzon L."/>
            <person name="Mandel J.R."/>
            <person name="Marage G."/>
            <person name="Marchand G."/>
            <person name="Marquand E."/>
            <person name="Bret-Mestries E."/>
            <person name="Morien E."/>
            <person name="Nambeesan S."/>
            <person name="Nguyen T."/>
            <person name="Pegot-Espagnet P."/>
            <person name="Pouilly N."/>
            <person name="Raftis F."/>
            <person name="Sallet E."/>
            <person name="Schiex T."/>
            <person name="Thomas J."/>
            <person name="Vandecasteele C."/>
            <person name="Vares D."/>
            <person name="Vear F."/>
            <person name="Vautrin S."/>
            <person name="Crespi M."/>
            <person name="Mangin B."/>
            <person name="Burke J.M."/>
            <person name="Salse J."/>
            <person name="Munos S."/>
            <person name="Vincourt P."/>
            <person name="Rieseberg L.H."/>
            <person name="Langlade N.B."/>
        </authorList>
    </citation>
    <scope>NUCLEOTIDE SEQUENCE [LARGE SCALE GENOMIC DNA]</scope>
    <source>
        <strain evidence="8">cv. SF193</strain>
        <tissue evidence="6">Leaves</tissue>
    </source>
</reference>
<keyword evidence="7" id="KW-0808">Transferase</keyword>
<keyword evidence="3" id="KW-0833">Ubl conjugation pathway</keyword>
<protein>
    <submittedName>
        <fullName evidence="6 7">S-phase kinase-associated protein</fullName>
    </submittedName>
</protein>
<dbReference type="Pfam" id="PF03931">
    <property type="entry name" value="Skp1_POZ"/>
    <property type="match status" value="1"/>
</dbReference>
<dbReference type="GO" id="GO:0009867">
    <property type="term" value="P:jasmonic acid mediated signaling pathway"/>
    <property type="evidence" value="ECO:0007669"/>
    <property type="project" value="UniProtKB-ARBA"/>
</dbReference>
<reference evidence="7" key="2">
    <citation type="submission" date="2017-02" db="EMBL/GenBank/DDBJ databases">
        <title>Sunflower complete genome.</title>
        <authorList>
            <person name="Langlade N."/>
            <person name="Munos S."/>
        </authorList>
    </citation>
    <scope>NUCLEOTIDE SEQUENCE [LARGE SCALE GENOMIC DNA]</scope>
    <source>
        <tissue evidence="7">Leaves</tissue>
    </source>
</reference>
<evidence type="ECO:0000313" key="6">
    <source>
        <dbReference type="EMBL" id="KAF5778542.1"/>
    </source>
</evidence>
<keyword evidence="8" id="KW-1185">Reference proteome</keyword>
<name>A0A251T4F8_HELAN</name>
<dbReference type="PANTHER" id="PTHR11165">
    <property type="entry name" value="SKP1"/>
    <property type="match status" value="1"/>
</dbReference>
<dbReference type="Proteomes" id="UP000215914">
    <property type="component" value="Chromosome 12"/>
</dbReference>
<feature type="transmembrane region" description="Helical" evidence="4">
    <location>
        <begin position="6"/>
        <end position="23"/>
    </location>
</feature>
<dbReference type="STRING" id="4232.A0A251T4F8"/>
<dbReference type="InterPro" id="IPR016073">
    <property type="entry name" value="Skp1_comp_POZ"/>
</dbReference>
<dbReference type="UniPathway" id="UPA00143"/>
<feature type="domain" description="SKP1 component POZ" evidence="5">
    <location>
        <begin position="44"/>
        <end position="103"/>
    </location>
</feature>